<feature type="transmembrane region" description="Helical" evidence="1">
    <location>
        <begin position="204"/>
        <end position="225"/>
    </location>
</feature>
<name>A0A433MV48_9BURK</name>
<feature type="transmembrane region" description="Helical" evidence="1">
    <location>
        <begin position="465"/>
        <end position="490"/>
    </location>
</feature>
<dbReference type="Proteomes" id="UP000524450">
    <property type="component" value="Unassembled WGS sequence"/>
</dbReference>
<proteinExistence type="predicted"/>
<dbReference type="InterPro" id="IPR002823">
    <property type="entry name" value="DUF112_TM"/>
</dbReference>
<dbReference type="EMBL" id="RXFT01000023">
    <property type="protein sequence ID" value="RUR71700.1"/>
    <property type="molecule type" value="Genomic_DNA"/>
</dbReference>
<reference evidence="4 5" key="1">
    <citation type="submission" date="2018-12" db="EMBL/GenBank/DDBJ databases">
        <title>The genome sequences of Variovorax guangxiensis DSM 27352.</title>
        <authorList>
            <person name="Gao J."/>
            <person name="Sun J."/>
        </authorList>
    </citation>
    <scope>NUCLEOTIDE SEQUENCE [LARGE SCALE GENOMIC DNA]</scope>
    <source>
        <strain evidence="4 5">DSM 27352</strain>
    </source>
</reference>
<feature type="transmembrane region" description="Helical" evidence="1">
    <location>
        <begin position="260"/>
        <end position="281"/>
    </location>
</feature>
<dbReference type="EMBL" id="JACIFZ010000004">
    <property type="protein sequence ID" value="MBB4222939.1"/>
    <property type="molecule type" value="Genomic_DNA"/>
</dbReference>
<evidence type="ECO:0000313" key="5">
    <source>
        <dbReference type="Proteomes" id="UP000281118"/>
    </source>
</evidence>
<dbReference type="PANTHER" id="PTHR35342:SF5">
    <property type="entry name" value="TRICARBOXYLIC TRANSPORT PROTEIN"/>
    <property type="match status" value="1"/>
</dbReference>
<dbReference type="Proteomes" id="UP000281118">
    <property type="component" value="Unassembled WGS sequence"/>
</dbReference>
<evidence type="ECO:0000256" key="1">
    <source>
        <dbReference type="SAM" id="Phobius"/>
    </source>
</evidence>
<feature type="transmembrane region" description="Helical" evidence="1">
    <location>
        <begin position="391"/>
        <end position="410"/>
    </location>
</feature>
<sequence length="506" mass="53066">MTDLINNLSLGFATAVSLQNILYAFIGCLLGTLIGVLPGIGPTATIAMLLPATYALPPVAALIMLAGIYYGSQYGGSTTAILVNLPGESSSVVTVIDGHQMAKQGRGGPALAAAGLGSFFAGCVGTLILAAFAPPLTEIAFKFGPAEYFSLMILGLIGAVVLASGSLLKAICMIMVGLLLGLVGTDVNSGVARYSFDIPELTDGLGFIAIAMGVFGYGEIIANLARPEDEREVFTAKVSGLMPTKEDFRRMLPAVLRGTALGSSLGILPGGGALLSAFAAYTLEKKIKLKPGEVTFGKGNIRGVAGPEAANNAGAQTSFIPMLTLGIPPNPVMALMVGAMTIHNIQPGPQVMTSNPELFWGLIASMWIGNLMLVILNLPLIGLWIKLLTIPYRWLFPAIVLFCAIGVYSTNNNVFDIWLVAIFGVVGYTFIKLGCEPAPLLLGLILGPMMEENLRRALLLSRGDWSVFVSRPISAGLLVAALILLLIVLLPSIRSKREEAFVEEGG</sequence>
<dbReference type="AlphaFoldDB" id="A0A433MV48"/>
<feature type="domain" description="DUF112" evidence="2">
    <location>
        <begin position="21"/>
        <end position="442"/>
    </location>
</feature>
<keyword evidence="1" id="KW-1133">Transmembrane helix</keyword>
<accession>A0A433MV48</accession>
<keyword evidence="1" id="KW-0472">Membrane</keyword>
<dbReference type="PANTHER" id="PTHR35342">
    <property type="entry name" value="TRICARBOXYLIC TRANSPORT PROTEIN"/>
    <property type="match status" value="1"/>
</dbReference>
<organism evidence="4 5">
    <name type="scientific">Variovorax guangxiensis</name>
    <dbReference type="NCBI Taxonomy" id="1775474"/>
    <lineage>
        <taxon>Bacteria</taxon>
        <taxon>Pseudomonadati</taxon>
        <taxon>Pseudomonadota</taxon>
        <taxon>Betaproteobacteria</taxon>
        <taxon>Burkholderiales</taxon>
        <taxon>Comamonadaceae</taxon>
        <taxon>Variovorax</taxon>
    </lineage>
</organism>
<feature type="transmembrane region" description="Helical" evidence="1">
    <location>
        <begin position="153"/>
        <end position="183"/>
    </location>
</feature>
<feature type="transmembrane region" description="Helical" evidence="1">
    <location>
        <begin position="417"/>
        <end position="445"/>
    </location>
</feature>
<keyword evidence="1" id="KW-0812">Transmembrane</keyword>
<reference evidence="3 6" key="2">
    <citation type="submission" date="2020-08" db="EMBL/GenBank/DDBJ databases">
        <title>Genomic Encyclopedia of Type Strains, Phase IV (KMG-V): Genome sequencing to study the core and pangenomes of soil and plant-associated prokaryotes.</title>
        <authorList>
            <person name="Whitman W."/>
        </authorList>
    </citation>
    <scope>NUCLEOTIDE SEQUENCE [LARGE SCALE GENOMIC DNA]</scope>
    <source>
        <strain evidence="3 6">34/80</strain>
    </source>
</reference>
<gene>
    <name evidence="4" type="ORF">EJP67_32105</name>
    <name evidence="3" type="ORF">GGD71_003721</name>
</gene>
<comment type="caution">
    <text evidence="4">The sequence shown here is derived from an EMBL/GenBank/DDBJ whole genome shotgun (WGS) entry which is preliminary data.</text>
</comment>
<evidence type="ECO:0000313" key="3">
    <source>
        <dbReference type="EMBL" id="MBB4222939.1"/>
    </source>
</evidence>
<evidence type="ECO:0000313" key="4">
    <source>
        <dbReference type="EMBL" id="RUR71700.1"/>
    </source>
</evidence>
<feature type="transmembrane region" description="Helical" evidence="1">
    <location>
        <begin position="21"/>
        <end position="40"/>
    </location>
</feature>
<dbReference type="RefSeq" id="WP_126025758.1">
    <property type="nucleotide sequence ID" value="NZ_JACIFZ010000004.1"/>
</dbReference>
<evidence type="ECO:0000259" key="2">
    <source>
        <dbReference type="Pfam" id="PF01970"/>
    </source>
</evidence>
<feature type="transmembrane region" description="Helical" evidence="1">
    <location>
        <begin position="46"/>
        <end position="70"/>
    </location>
</feature>
<feature type="transmembrane region" description="Helical" evidence="1">
    <location>
        <begin position="358"/>
        <end position="385"/>
    </location>
</feature>
<protein>
    <submittedName>
        <fullName evidence="3">TctA family transporter</fullName>
    </submittedName>
    <submittedName>
        <fullName evidence="4">Tripartite tricarboxylate transporter permease</fullName>
    </submittedName>
</protein>
<dbReference type="Pfam" id="PF01970">
    <property type="entry name" value="TctA"/>
    <property type="match status" value="1"/>
</dbReference>
<dbReference type="OrthoDB" id="9781349at2"/>
<evidence type="ECO:0000313" key="6">
    <source>
        <dbReference type="Proteomes" id="UP000524450"/>
    </source>
</evidence>
<feature type="transmembrane region" description="Helical" evidence="1">
    <location>
        <begin position="110"/>
        <end position="133"/>
    </location>
</feature>